<feature type="region of interest" description="Disordered" evidence="1">
    <location>
        <begin position="35"/>
        <end position="55"/>
    </location>
</feature>
<dbReference type="AlphaFoldDB" id="A0A9W9SY78"/>
<name>A0A9W9SY78_9EURO</name>
<evidence type="ECO:0000313" key="3">
    <source>
        <dbReference type="Proteomes" id="UP001150942"/>
    </source>
</evidence>
<dbReference type="OrthoDB" id="4361836at2759"/>
<proteinExistence type="predicted"/>
<reference evidence="2" key="2">
    <citation type="journal article" date="2023" name="IMA Fungus">
        <title>Comparative genomic study of the Penicillium genus elucidates a diverse pangenome and 15 lateral gene transfer events.</title>
        <authorList>
            <person name="Petersen C."/>
            <person name="Sorensen T."/>
            <person name="Nielsen M.R."/>
            <person name="Sondergaard T.E."/>
            <person name="Sorensen J.L."/>
            <person name="Fitzpatrick D.A."/>
            <person name="Frisvad J.C."/>
            <person name="Nielsen K.L."/>
        </authorList>
    </citation>
    <scope>NUCLEOTIDE SEQUENCE</scope>
    <source>
        <strain evidence="2">IBT 20477</strain>
    </source>
</reference>
<accession>A0A9W9SY78</accession>
<evidence type="ECO:0000256" key="1">
    <source>
        <dbReference type="SAM" id="MobiDB-lite"/>
    </source>
</evidence>
<dbReference type="Proteomes" id="UP001150942">
    <property type="component" value="Unassembled WGS sequence"/>
</dbReference>
<protein>
    <submittedName>
        <fullName evidence="2">Uncharacterized protein</fullName>
    </submittedName>
</protein>
<gene>
    <name evidence="2" type="ORF">N7449_004405</name>
</gene>
<organism evidence="2 3">
    <name type="scientific">Penicillium cf. viridicatum</name>
    <dbReference type="NCBI Taxonomy" id="2972119"/>
    <lineage>
        <taxon>Eukaryota</taxon>
        <taxon>Fungi</taxon>
        <taxon>Dikarya</taxon>
        <taxon>Ascomycota</taxon>
        <taxon>Pezizomycotina</taxon>
        <taxon>Eurotiomycetes</taxon>
        <taxon>Eurotiomycetidae</taxon>
        <taxon>Eurotiales</taxon>
        <taxon>Aspergillaceae</taxon>
        <taxon>Penicillium</taxon>
    </lineage>
</organism>
<dbReference type="EMBL" id="JAPQKQ010000003">
    <property type="protein sequence ID" value="KAJ5202326.1"/>
    <property type="molecule type" value="Genomic_DNA"/>
</dbReference>
<evidence type="ECO:0000313" key="2">
    <source>
        <dbReference type="EMBL" id="KAJ5202326.1"/>
    </source>
</evidence>
<keyword evidence="3" id="KW-1185">Reference proteome</keyword>
<comment type="caution">
    <text evidence="2">The sequence shown here is derived from an EMBL/GenBank/DDBJ whole genome shotgun (WGS) entry which is preliminary data.</text>
</comment>
<sequence length="85" mass="9433">MTSPLSTILIDDDELPPSWRTSLLISLGILAEPNDAASGSTELSRKRKRTEGKRSDTLDTCFKKLRKIVDQAVASCDQKVENLEK</sequence>
<reference evidence="2" key="1">
    <citation type="submission" date="2022-11" db="EMBL/GenBank/DDBJ databases">
        <authorList>
            <person name="Petersen C."/>
        </authorList>
    </citation>
    <scope>NUCLEOTIDE SEQUENCE</scope>
    <source>
        <strain evidence="2">IBT 20477</strain>
    </source>
</reference>